<organism evidence="2 3">
    <name type="scientific">Niastella soli</name>
    <dbReference type="NCBI Taxonomy" id="2821487"/>
    <lineage>
        <taxon>Bacteria</taxon>
        <taxon>Pseudomonadati</taxon>
        <taxon>Bacteroidota</taxon>
        <taxon>Chitinophagia</taxon>
        <taxon>Chitinophagales</taxon>
        <taxon>Chitinophagaceae</taxon>
        <taxon>Niastella</taxon>
    </lineage>
</organism>
<dbReference type="Proteomes" id="UP000677244">
    <property type="component" value="Unassembled WGS sequence"/>
</dbReference>
<proteinExistence type="predicted"/>
<keyword evidence="3" id="KW-1185">Reference proteome</keyword>
<gene>
    <name evidence="2" type="ORF">J7I42_12985</name>
</gene>
<name>A0ABS3YTH4_9BACT</name>
<feature type="transmembrane region" description="Helical" evidence="1">
    <location>
        <begin position="43"/>
        <end position="67"/>
    </location>
</feature>
<feature type="transmembrane region" description="Helical" evidence="1">
    <location>
        <begin position="12"/>
        <end position="37"/>
    </location>
</feature>
<protein>
    <submittedName>
        <fullName evidence="2">Uncharacterized protein</fullName>
    </submittedName>
</protein>
<evidence type="ECO:0000313" key="3">
    <source>
        <dbReference type="Proteomes" id="UP000677244"/>
    </source>
</evidence>
<comment type="caution">
    <text evidence="2">The sequence shown here is derived from an EMBL/GenBank/DDBJ whole genome shotgun (WGS) entry which is preliminary data.</text>
</comment>
<keyword evidence="1" id="KW-0812">Transmembrane</keyword>
<reference evidence="2 3" key="1">
    <citation type="submission" date="2021-03" db="EMBL/GenBank/DDBJ databases">
        <title>Assistant Professor.</title>
        <authorList>
            <person name="Huq M.A."/>
        </authorList>
    </citation>
    <scope>NUCLEOTIDE SEQUENCE [LARGE SCALE GENOMIC DNA]</scope>
    <source>
        <strain evidence="2 3">MAH-29</strain>
    </source>
</reference>
<dbReference type="EMBL" id="JAGHKO010000002">
    <property type="protein sequence ID" value="MBO9201187.1"/>
    <property type="molecule type" value="Genomic_DNA"/>
</dbReference>
<feature type="transmembrane region" description="Helical" evidence="1">
    <location>
        <begin position="136"/>
        <end position="155"/>
    </location>
</feature>
<dbReference type="RefSeq" id="WP_209139250.1">
    <property type="nucleotide sequence ID" value="NZ_JAGHKO010000002.1"/>
</dbReference>
<evidence type="ECO:0000256" key="1">
    <source>
        <dbReference type="SAM" id="Phobius"/>
    </source>
</evidence>
<sequence length="177" mass="20024">MKKHVLKYRKRWLTGIAIYQLLGGLVMLILLFSILMGQEVSPGVILAIIPMVALSLVSLIAGIMHFIKGNEVRFYTLSKLNFCAQLLQLAIPPGFTYRFYYGPYLAVGVDTDRMFTIKFETLTANFGFSFGTQDEGLLVMLNCIPLFMLIVLRWIERNKIASPEFEGAFIEGSQQEV</sequence>
<evidence type="ECO:0000313" key="2">
    <source>
        <dbReference type="EMBL" id="MBO9201187.1"/>
    </source>
</evidence>
<keyword evidence="1" id="KW-0472">Membrane</keyword>
<feature type="transmembrane region" description="Helical" evidence="1">
    <location>
        <begin position="79"/>
        <end position="100"/>
    </location>
</feature>
<accession>A0ABS3YTH4</accession>
<keyword evidence="1" id="KW-1133">Transmembrane helix</keyword>